<organism evidence="1 2">
    <name type="scientific">Smallanthus sonchifolius</name>
    <dbReference type="NCBI Taxonomy" id="185202"/>
    <lineage>
        <taxon>Eukaryota</taxon>
        <taxon>Viridiplantae</taxon>
        <taxon>Streptophyta</taxon>
        <taxon>Embryophyta</taxon>
        <taxon>Tracheophyta</taxon>
        <taxon>Spermatophyta</taxon>
        <taxon>Magnoliopsida</taxon>
        <taxon>eudicotyledons</taxon>
        <taxon>Gunneridae</taxon>
        <taxon>Pentapetalae</taxon>
        <taxon>asterids</taxon>
        <taxon>campanulids</taxon>
        <taxon>Asterales</taxon>
        <taxon>Asteraceae</taxon>
        <taxon>Asteroideae</taxon>
        <taxon>Heliantheae alliance</taxon>
        <taxon>Millerieae</taxon>
        <taxon>Smallanthus</taxon>
    </lineage>
</organism>
<gene>
    <name evidence="1" type="ORF">L1987_48353</name>
</gene>
<proteinExistence type="predicted"/>
<dbReference type="EMBL" id="CM042033">
    <property type="protein sequence ID" value="KAI3773818.1"/>
    <property type="molecule type" value="Genomic_DNA"/>
</dbReference>
<keyword evidence="2" id="KW-1185">Reference proteome</keyword>
<protein>
    <submittedName>
        <fullName evidence="1">Uncharacterized protein</fullName>
    </submittedName>
</protein>
<evidence type="ECO:0000313" key="1">
    <source>
        <dbReference type="EMBL" id="KAI3773818.1"/>
    </source>
</evidence>
<name>A0ACB9FSD2_9ASTR</name>
<comment type="caution">
    <text evidence="1">The sequence shown here is derived from an EMBL/GenBank/DDBJ whole genome shotgun (WGS) entry which is preliminary data.</text>
</comment>
<sequence length="111" mass="12092">MVRASTSHHSKPANVNVSDDDADGLSFLVGVIDKLVSHSEHAEKTIAKHDKIKLKLNESRKEVEVLKSLSSHKCLLERDGNGGVGTSASISMKEVGKHKKAKMKLQLLKLP</sequence>
<reference evidence="2" key="1">
    <citation type="journal article" date="2022" name="Mol. Ecol. Resour.">
        <title>The genomes of chicory, endive, great burdock and yacon provide insights into Asteraceae palaeo-polyploidization history and plant inulin production.</title>
        <authorList>
            <person name="Fan W."/>
            <person name="Wang S."/>
            <person name="Wang H."/>
            <person name="Wang A."/>
            <person name="Jiang F."/>
            <person name="Liu H."/>
            <person name="Zhao H."/>
            <person name="Xu D."/>
            <person name="Zhang Y."/>
        </authorList>
    </citation>
    <scope>NUCLEOTIDE SEQUENCE [LARGE SCALE GENOMIC DNA]</scope>
    <source>
        <strain evidence="2">cv. Yunnan</strain>
    </source>
</reference>
<accession>A0ACB9FSD2</accession>
<evidence type="ECO:0000313" key="2">
    <source>
        <dbReference type="Proteomes" id="UP001056120"/>
    </source>
</evidence>
<dbReference type="Proteomes" id="UP001056120">
    <property type="component" value="Linkage Group LG16"/>
</dbReference>
<reference evidence="1 2" key="2">
    <citation type="journal article" date="2022" name="Mol. Ecol. Resour.">
        <title>The genomes of chicory, endive, great burdock and yacon provide insights into Asteraceae paleo-polyploidization history and plant inulin production.</title>
        <authorList>
            <person name="Fan W."/>
            <person name="Wang S."/>
            <person name="Wang H."/>
            <person name="Wang A."/>
            <person name="Jiang F."/>
            <person name="Liu H."/>
            <person name="Zhao H."/>
            <person name="Xu D."/>
            <person name="Zhang Y."/>
        </authorList>
    </citation>
    <scope>NUCLEOTIDE SEQUENCE [LARGE SCALE GENOMIC DNA]</scope>
    <source>
        <strain evidence="2">cv. Yunnan</strain>
        <tissue evidence="1">Leaves</tissue>
    </source>
</reference>